<dbReference type="PANTHER" id="PTHR24189:SF50">
    <property type="entry name" value="ANKYRIN REPEAT AND SOCS BOX PROTEIN 2"/>
    <property type="match status" value="1"/>
</dbReference>
<evidence type="ECO:0000256" key="1">
    <source>
        <dbReference type="ARBA" id="ARBA00022737"/>
    </source>
</evidence>
<dbReference type="Proteomes" id="UP000053958">
    <property type="component" value="Unassembled WGS sequence"/>
</dbReference>
<keyword evidence="2" id="KW-0040">ANK repeat</keyword>
<organism evidence="3 4">
    <name type="scientific">Rasamsonia emersonii (strain ATCC 16479 / CBS 393.64 / IMI 116815)</name>
    <dbReference type="NCBI Taxonomy" id="1408163"/>
    <lineage>
        <taxon>Eukaryota</taxon>
        <taxon>Fungi</taxon>
        <taxon>Dikarya</taxon>
        <taxon>Ascomycota</taxon>
        <taxon>Pezizomycotina</taxon>
        <taxon>Eurotiomycetes</taxon>
        <taxon>Eurotiomycetidae</taxon>
        <taxon>Eurotiales</taxon>
        <taxon>Trichocomaceae</taxon>
        <taxon>Rasamsonia</taxon>
    </lineage>
</organism>
<reference evidence="3 4" key="1">
    <citation type="submission" date="2015-04" db="EMBL/GenBank/DDBJ databases">
        <authorList>
            <person name="Heijne W.H."/>
            <person name="Fedorova N.D."/>
            <person name="Nierman W.C."/>
            <person name="Vollebregt A.W."/>
            <person name="Zhao Z."/>
            <person name="Wu L."/>
            <person name="Kumar M."/>
            <person name="Stam H."/>
            <person name="van den Berg M.A."/>
            <person name="Pel H.J."/>
        </authorList>
    </citation>
    <scope>NUCLEOTIDE SEQUENCE [LARGE SCALE GENOMIC DNA]</scope>
    <source>
        <strain evidence="3 4">CBS 393.64</strain>
    </source>
</reference>
<dbReference type="AlphaFoldDB" id="A0A0F4Z2S0"/>
<dbReference type="PANTHER" id="PTHR24189">
    <property type="entry name" value="MYOTROPHIN"/>
    <property type="match status" value="1"/>
</dbReference>
<evidence type="ECO:0000313" key="4">
    <source>
        <dbReference type="Proteomes" id="UP000053958"/>
    </source>
</evidence>
<dbReference type="SMR" id="A0A0F4Z2S0"/>
<dbReference type="OrthoDB" id="194358at2759"/>
<dbReference type="SUPFAM" id="SSF48403">
    <property type="entry name" value="Ankyrin repeat"/>
    <property type="match status" value="1"/>
</dbReference>
<sequence>MARSHGLMAAAEADHVETMRCLLEHGAVIDEPTVFRTRSPAAFQVLMDYGFGVNDPLSWGLVPLISVVTKDDESLLQWFLSQGADPNLAGPDPPVPNSGGALEAAAQCASTAIVDMLLAQGAKLENSLVLHRALMRSSSDRIAMMDHLVRRGADVNKYGYHPLLHHGGTPHMAAILGEIEEAQWLLDHGADPAIADEMGIDPAVMALLEENEKFCRFLRVKTACTAVYPILFPKKIPYIYLFV</sequence>
<gene>
    <name evidence="3" type="ORF">T310_1576</name>
</gene>
<comment type="caution">
    <text evidence="3">The sequence shown here is derived from an EMBL/GenBank/DDBJ whole genome shotgun (WGS) entry which is preliminary data.</text>
</comment>
<evidence type="ECO:0000313" key="3">
    <source>
        <dbReference type="EMBL" id="KKA24391.1"/>
    </source>
</evidence>
<dbReference type="InterPro" id="IPR002110">
    <property type="entry name" value="Ankyrin_rpt"/>
</dbReference>
<dbReference type="RefSeq" id="XP_013331003.1">
    <property type="nucleotide sequence ID" value="XM_013475549.1"/>
</dbReference>
<protein>
    <submittedName>
        <fullName evidence="3">Uncharacterized protein</fullName>
    </submittedName>
</protein>
<name>A0A0F4Z2S0_RASE3</name>
<dbReference type="InterPro" id="IPR050745">
    <property type="entry name" value="Multifunctional_regulatory"/>
</dbReference>
<keyword evidence="1" id="KW-0677">Repeat</keyword>
<accession>A0A0F4Z2S0</accession>
<dbReference type="InterPro" id="IPR036770">
    <property type="entry name" value="Ankyrin_rpt-contain_sf"/>
</dbReference>
<proteinExistence type="predicted"/>
<dbReference type="Pfam" id="PF00023">
    <property type="entry name" value="Ank"/>
    <property type="match status" value="1"/>
</dbReference>
<dbReference type="SMART" id="SM00248">
    <property type="entry name" value="ANK"/>
    <property type="match status" value="4"/>
</dbReference>
<dbReference type="GeneID" id="25313927"/>
<dbReference type="STRING" id="1408163.A0A0F4Z2S0"/>
<keyword evidence="4" id="KW-1185">Reference proteome</keyword>
<dbReference type="EMBL" id="LASV01000063">
    <property type="protein sequence ID" value="KKA24391.1"/>
    <property type="molecule type" value="Genomic_DNA"/>
</dbReference>
<evidence type="ECO:0000256" key="2">
    <source>
        <dbReference type="ARBA" id="ARBA00023043"/>
    </source>
</evidence>
<dbReference type="Gene3D" id="1.25.40.20">
    <property type="entry name" value="Ankyrin repeat-containing domain"/>
    <property type="match status" value="1"/>
</dbReference>